<dbReference type="InterPro" id="IPR008602">
    <property type="entry name" value="Duffy-antigen-binding"/>
</dbReference>
<dbReference type="AlphaFoldDB" id="A0A151L361"/>
<comment type="caution">
    <text evidence="2">The sequence shown here is derived from an EMBL/GenBank/DDBJ whole genome shotgun (WGS) entry which is preliminary data.</text>
</comment>
<evidence type="ECO:0000313" key="3">
    <source>
        <dbReference type="Proteomes" id="UP000076359"/>
    </source>
</evidence>
<dbReference type="InterPro" id="IPR042202">
    <property type="entry name" value="Duffy-ag-bd_sf"/>
</dbReference>
<accession>A0A151L361</accession>
<proteinExistence type="predicted"/>
<dbReference type="VEuPathDB" id="PlasmoDB:PRCDC_0728300"/>
<organism evidence="2 3">
    <name type="scientific">Plasmodium reichenowi</name>
    <dbReference type="NCBI Taxonomy" id="5854"/>
    <lineage>
        <taxon>Eukaryota</taxon>
        <taxon>Sar</taxon>
        <taxon>Alveolata</taxon>
        <taxon>Apicomplexa</taxon>
        <taxon>Aconoidasida</taxon>
        <taxon>Haemosporida</taxon>
        <taxon>Plasmodiidae</taxon>
        <taxon>Plasmodium</taxon>
        <taxon>Plasmodium (Laverania)</taxon>
    </lineage>
</organism>
<feature type="non-terminal residue" evidence="2">
    <location>
        <position position="262"/>
    </location>
</feature>
<evidence type="ECO:0000259" key="1">
    <source>
        <dbReference type="Pfam" id="PF05424"/>
    </source>
</evidence>
<feature type="domain" description="Duffy-antigen binding" evidence="1">
    <location>
        <begin position="16"/>
        <end position="180"/>
    </location>
</feature>
<dbReference type="GeneID" id="30953546"/>
<dbReference type="EMBL" id="LVLA01000149">
    <property type="protein sequence ID" value="KYN93390.1"/>
    <property type="molecule type" value="Genomic_DNA"/>
</dbReference>
<dbReference type="SUPFAM" id="SSF140924">
    <property type="entry name" value="Duffy binding domain-like"/>
    <property type="match status" value="1"/>
</dbReference>
<sequence length="262" mass="31847">RKEWECKKPYILSTKDVCVPPRRQELCLGNIDRIYDKNLLMIKEHILAIAIYESRILKRKYKNKDDNEVCNVINKSFADIRDIIKGSDYWNDLSNRKLVGKINTNSKYVHKNKENDKLFRDEWWNVIKKDVWNVMSWVFKDKTVCKEDDIENIPQFFRWFSEWGDDYCQYKLKMIDTLKVACEEKGYDDITCKNKCSSYKDWISKQKYLYDKQVTIYKEYQRNNNRIYPIVKTMEPKVYLKEYSKKCSNINFEDEFNEEVHS</sequence>
<dbReference type="Proteomes" id="UP000076359">
    <property type="component" value="Unassembled WGS sequence"/>
</dbReference>
<dbReference type="GO" id="GO:0046789">
    <property type="term" value="F:host cell surface receptor binding"/>
    <property type="evidence" value="ECO:0007669"/>
    <property type="project" value="InterPro"/>
</dbReference>
<dbReference type="VEuPathDB" id="PlasmoDB:PRG01_0014300"/>
<evidence type="ECO:0000313" key="2">
    <source>
        <dbReference type="EMBL" id="KYN93390.1"/>
    </source>
</evidence>
<dbReference type="GO" id="GO:0016020">
    <property type="term" value="C:membrane"/>
    <property type="evidence" value="ECO:0007669"/>
    <property type="project" value="InterPro"/>
</dbReference>
<dbReference type="Gene3D" id="1.20.1310.20">
    <property type="entry name" value="Duffy-antigen binding domain"/>
    <property type="match status" value="1"/>
</dbReference>
<feature type="non-terminal residue" evidence="2">
    <location>
        <position position="1"/>
    </location>
</feature>
<name>A0A151L361_PLARE</name>
<reference evidence="2 3" key="1">
    <citation type="journal article" date="2016" name="Nat. Commun.">
        <title>Genomes of cryptic chimpanzee Plasmodium species reveal key evolutionary events leading to human malaria.</title>
        <authorList>
            <person name="Sundararaman S.A."/>
            <person name="Plenderleith L.J."/>
            <person name="Liu W."/>
            <person name="Loy D.E."/>
            <person name="Learn G.H."/>
            <person name="Li Y."/>
            <person name="Shaw K.S."/>
            <person name="Ayouba A."/>
            <person name="Peeters M."/>
            <person name="Speede S."/>
            <person name="Shaw G.M."/>
            <person name="Bushman F.D."/>
            <person name="Brisson D."/>
            <person name="Rayner J.C."/>
            <person name="Sharp P.M."/>
            <person name="Hahn B.H."/>
        </authorList>
    </citation>
    <scope>NUCLEOTIDE SEQUENCE [LARGE SCALE GENOMIC DNA]</scope>
    <source>
        <strain evidence="2 3">SY57</strain>
    </source>
</reference>
<gene>
    <name evidence="2" type="ORF">PRSY57_0010500C</name>
</gene>
<protein>
    <submittedName>
        <fullName evidence="2">Erythrocyte binding antigen-175</fullName>
    </submittedName>
</protein>
<dbReference type="KEGG" id="prei:PRSY57_0010500C"/>
<dbReference type="RefSeq" id="XP_019969805.1">
    <property type="nucleotide sequence ID" value="XM_020114192.1"/>
</dbReference>
<dbReference type="Pfam" id="PF05424">
    <property type="entry name" value="Duffy_binding"/>
    <property type="match status" value="1"/>
</dbReference>
<dbReference type="Gene3D" id="1.20.58.830">
    <property type="match status" value="1"/>
</dbReference>